<keyword evidence="3" id="KW-1185">Reference proteome</keyword>
<reference evidence="2 3" key="1">
    <citation type="submission" date="2018-07" db="EMBL/GenBank/DDBJ databases">
        <title>Dyella solisilvae sp. nov., isolated from the pine and broad-leaved mixed forest soil.</title>
        <authorList>
            <person name="Gao Z."/>
            <person name="Qiu L."/>
        </authorList>
    </citation>
    <scope>NUCLEOTIDE SEQUENCE [LARGE SCALE GENOMIC DNA]</scope>
    <source>
        <strain evidence="2 3">DHG54</strain>
    </source>
</reference>
<dbReference type="PANTHER" id="PTHR31589">
    <property type="entry name" value="PROTEIN, PUTATIVE (DUF239)-RELATED-RELATED"/>
    <property type="match status" value="1"/>
</dbReference>
<gene>
    <name evidence="2" type="ORF">DVT68_10565</name>
</gene>
<comment type="caution">
    <text evidence="2">The sequence shown here is derived from an EMBL/GenBank/DDBJ whole genome shotgun (WGS) entry which is preliminary data.</text>
</comment>
<name>A0A370KA70_9GAMM</name>
<dbReference type="InterPro" id="IPR004314">
    <property type="entry name" value="Neprosin"/>
</dbReference>
<dbReference type="OrthoDB" id="5934790at2"/>
<accession>A0A370KA70</accession>
<proteinExistence type="predicted"/>
<evidence type="ECO:0000259" key="1">
    <source>
        <dbReference type="PROSITE" id="PS52045"/>
    </source>
</evidence>
<dbReference type="PROSITE" id="PS52045">
    <property type="entry name" value="NEPROSIN_PEP_CD"/>
    <property type="match status" value="1"/>
</dbReference>
<dbReference type="AlphaFoldDB" id="A0A370KA70"/>
<evidence type="ECO:0000313" key="2">
    <source>
        <dbReference type="EMBL" id="RDI98930.1"/>
    </source>
</evidence>
<sequence length="405" mass="44696">MPKGHKHRNQTDTSVDSFATYMRNLKAGRTSGVAKGDHKRAHIERIRKFLVDRYAGATSDRHEVHDGQIYDFFPDEDQPAVRRGNKKSEAAAPTVQIPGLVPAFRSPPPHMPGYVPVRRFSLEDLARPGAFDRFNQKYGARPRSLLRSAGAYAPGYDGEGRRWASVFQNVKNSGASAVLSVWRPELAPGQRFSLSQLWIVGKGPYGTQTVEVGWHVNPEETRHNDPAPFVYWTNDDYANDYQHYNDDVQGEFTYKQGAPRILGQAFGKWSSIGGDQQEVFVAIRFYEGNWCVYIGGDQEKNHIGSFPGSLFQGGSLATGVADSVEFGGEVCGGPPYAPMGSGQLASAGYQQAAYQREMAIVDPQGNSVELLDLHQDQGVPNEYTTAFGRTDDDARYFYFGGPGGP</sequence>
<organism evidence="2 3">
    <name type="scientific">Dyella solisilvae</name>
    <dbReference type="NCBI Taxonomy" id="1920168"/>
    <lineage>
        <taxon>Bacteria</taxon>
        <taxon>Pseudomonadati</taxon>
        <taxon>Pseudomonadota</taxon>
        <taxon>Gammaproteobacteria</taxon>
        <taxon>Lysobacterales</taxon>
        <taxon>Rhodanobacteraceae</taxon>
        <taxon>Dyella</taxon>
    </lineage>
</organism>
<dbReference type="EMBL" id="QQSY01000002">
    <property type="protein sequence ID" value="RDI98930.1"/>
    <property type="molecule type" value="Genomic_DNA"/>
</dbReference>
<dbReference type="RefSeq" id="WP_114825017.1">
    <property type="nucleotide sequence ID" value="NZ_QQSY01000002.1"/>
</dbReference>
<dbReference type="InterPro" id="IPR053168">
    <property type="entry name" value="Glutamic_endopeptidase"/>
</dbReference>
<evidence type="ECO:0000313" key="3">
    <source>
        <dbReference type="Proteomes" id="UP000254711"/>
    </source>
</evidence>
<dbReference type="Pfam" id="PF03080">
    <property type="entry name" value="Neprosin"/>
    <property type="match status" value="1"/>
</dbReference>
<dbReference type="Proteomes" id="UP000254711">
    <property type="component" value="Unassembled WGS sequence"/>
</dbReference>
<dbReference type="PANTHER" id="PTHR31589:SF223">
    <property type="entry name" value="PROTEIN, PUTATIVE (DUF239)-RELATED"/>
    <property type="match status" value="1"/>
</dbReference>
<feature type="domain" description="Neprosin PEP catalytic" evidence="1">
    <location>
        <begin position="153"/>
        <end position="405"/>
    </location>
</feature>
<protein>
    <submittedName>
        <fullName evidence="2">DUF239 domain-containing protein</fullName>
    </submittedName>
</protein>